<evidence type="ECO:0000256" key="1">
    <source>
        <dbReference type="ARBA" id="ARBA00004395"/>
    </source>
</evidence>
<evidence type="ECO:0000256" key="5">
    <source>
        <dbReference type="ARBA" id="ARBA00022927"/>
    </source>
</evidence>
<feature type="coiled-coil region" evidence="9">
    <location>
        <begin position="627"/>
        <end position="661"/>
    </location>
</feature>
<evidence type="ECO:0000256" key="7">
    <source>
        <dbReference type="ARBA" id="ARBA00023136"/>
    </source>
</evidence>
<dbReference type="InterPro" id="IPR009316">
    <property type="entry name" value="COG2"/>
</dbReference>
<name>E0W329_PEDHC</name>
<keyword evidence="6" id="KW-0333">Golgi apparatus</keyword>
<evidence type="ECO:0000313" key="12">
    <source>
        <dbReference type="EMBL" id="EEB20035.1"/>
    </source>
</evidence>
<keyword evidence="14" id="KW-1185">Reference proteome</keyword>
<dbReference type="VEuPathDB" id="VectorBase:PHUM600840"/>
<dbReference type="HOGENOM" id="CLU_005470_0_0_1"/>
<dbReference type="GO" id="GO:0007030">
    <property type="term" value="P:Golgi organization"/>
    <property type="evidence" value="ECO:0007669"/>
    <property type="project" value="InterPro"/>
</dbReference>
<evidence type="ECO:0000259" key="11">
    <source>
        <dbReference type="Pfam" id="PF12022"/>
    </source>
</evidence>
<feature type="domain" description="Conserved oligomeric Golgi complex subunit 2 N-terminal" evidence="10">
    <location>
        <begin position="16"/>
        <end position="89"/>
    </location>
</feature>
<dbReference type="InParanoid" id="E0W329"/>
<evidence type="ECO:0000313" key="13">
    <source>
        <dbReference type="EnsemblMetazoa" id="PHUM600840-PA"/>
    </source>
</evidence>
<dbReference type="GO" id="GO:0015031">
    <property type="term" value="P:protein transport"/>
    <property type="evidence" value="ECO:0007669"/>
    <property type="project" value="UniProtKB-KW"/>
</dbReference>
<dbReference type="EnsemblMetazoa" id="PHUM600840-RA">
    <property type="protein sequence ID" value="PHUM600840-PA"/>
    <property type="gene ID" value="PHUM600840"/>
</dbReference>
<keyword evidence="5" id="KW-0653">Protein transport</keyword>
<dbReference type="eggNOG" id="KOG2307">
    <property type="taxonomic scope" value="Eukaryota"/>
</dbReference>
<dbReference type="GO" id="GO:0000139">
    <property type="term" value="C:Golgi membrane"/>
    <property type="evidence" value="ECO:0007669"/>
    <property type="project" value="UniProtKB-SubCell"/>
</dbReference>
<comment type="similarity">
    <text evidence="2">Belongs to the COG2 family.</text>
</comment>
<comment type="subcellular location">
    <subcellularLocation>
        <location evidence="1">Golgi apparatus membrane</location>
        <topology evidence="1">Peripheral membrane protein</topology>
    </subcellularLocation>
</comment>
<sequence length="707" mass="82986">MSKEDFSKIYDKTRELCFDKNEFLKESFSVDSFLREHRNKASLEVMRDDLGFHLKSLRLSMIELINKDYEDFVNLSKDLIGLDDKIQKLQTPLEQIKSEVLAVKNDFEEAISGFDNCFAQHKELIHKKKSLIHVSQVMRSVKKLNNIFNNNNNNNNNLNQNDFTLNLIERATMEYNQLQFSVSKCNNDLLTNQKQEAENIRKQLMTILSNKFIECLKKKNINELLKCLRIYGSLDKTTELEELVKQEVIAPRLSTIITEQKLQKEPEGIDEIFNEVIHFIDRELGDLIQLTTCKNNSPTVKGYNFMLRSFWPELEKKLNLPFMFALGDPKLFHSRYTKLINLLKNLESYCGNESDVLVFKRNEKYQCFLQKFNLPVYFKIRFQEIAGQLEKHLDDVNNDENDVYNLKISNVIMEQIKKCWENDVYLPEISHLFWKLSLQITSRYSIWLWDIMCKESENINNRKLELLNVVNIGNVVANTESFQTQSRLDFLVCLYSDTSKLIEEIEIFLEGCKGKIPNRHLVEEELSTSLKESLTLVEGVVPKMADSIVKVIVTESSVHFRQVSQIPRLFRRTNRKSSTEPCEYVGQVLNYPKKFYERKRHLVTDERIETWLSQVFNDLTQQYFTAVNEVLTNAQKTEESLRKLKRKRENLSSKNNSGDEEIRQQLVIDVHSYSDGLKEFNLPLNNVNMLKELVNLVESARDKSEKQ</sequence>
<keyword evidence="9" id="KW-0175">Coiled coil</keyword>
<dbReference type="InterPro" id="IPR024603">
    <property type="entry name" value="COG_complex_COG2_C"/>
</dbReference>
<reference evidence="13" key="3">
    <citation type="submission" date="2021-02" db="UniProtKB">
        <authorList>
            <consortium name="EnsemblMetazoa"/>
        </authorList>
    </citation>
    <scope>IDENTIFICATION</scope>
    <source>
        <strain evidence="13">USDA</strain>
    </source>
</reference>
<reference evidence="12" key="2">
    <citation type="submission" date="2007-04" db="EMBL/GenBank/DDBJ databases">
        <title>The genome of the human body louse.</title>
        <authorList>
            <consortium name="The Human Body Louse Genome Consortium"/>
            <person name="Kirkness E."/>
            <person name="Walenz B."/>
            <person name="Hass B."/>
            <person name="Bruggner R."/>
            <person name="Strausberg R."/>
        </authorList>
    </citation>
    <scope>NUCLEOTIDE SEQUENCE</scope>
    <source>
        <strain evidence="12">USDA</strain>
    </source>
</reference>
<keyword evidence="7" id="KW-0472">Membrane</keyword>
<dbReference type="OrthoDB" id="332281at2759"/>
<dbReference type="OMA" id="CWAEGVY"/>
<evidence type="ECO:0000256" key="9">
    <source>
        <dbReference type="SAM" id="Coils"/>
    </source>
</evidence>
<dbReference type="PANTHER" id="PTHR12961:SF0">
    <property type="entry name" value="CONSERVED OLIGOMERIC GOLGI COMPLEX SUBUNIT 2"/>
    <property type="match status" value="1"/>
</dbReference>
<accession>E0W329</accession>
<dbReference type="GO" id="GO:0006891">
    <property type="term" value="P:intra-Golgi vesicle-mediated transport"/>
    <property type="evidence" value="ECO:0007669"/>
    <property type="project" value="TreeGrafter"/>
</dbReference>
<dbReference type="GeneID" id="8236914"/>
<dbReference type="RefSeq" id="XP_002432773.1">
    <property type="nucleotide sequence ID" value="XM_002432728.1"/>
</dbReference>
<evidence type="ECO:0000256" key="4">
    <source>
        <dbReference type="ARBA" id="ARBA00022448"/>
    </source>
</evidence>
<organism>
    <name type="scientific">Pediculus humanus subsp. corporis</name>
    <name type="common">Body louse</name>
    <dbReference type="NCBI Taxonomy" id="121224"/>
    <lineage>
        <taxon>Eukaryota</taxon>
        <taxon>Metazoa</taxon>
        <taxon>Ecdysozoa</taxon>
        <taxon>Arthropoda</taxon>
        <taxon>Hexapoda</taxon>
        <taxon>Insecta</taxon>
        <taxon>Pterygota</taxon>
        <taxon>Neoptera</taxon>
        <taxon>Paraneoptera</taxon>
        <taxon>Psocodea</taxon>
        <taxon>Troctomorpha</taxon>
        <taxon>Phthiraptera</taxon>
        <taxon>Anoplura</taxon>
        <taxon>Pediculidae</taxon>
        <taxon>Pediculus</taxon>
    </lineage>
</organism>
<dbReference type="CTD" id="8236914"/>
<dbReference type="GO" id="GO:0017119">
    <property type="term" value="C:Golgi transport complex"/>
    <property type="evidence" value="ECO:0007669"/>
    <property type="project" value="TreeGrafter"/>
</dbReference>
<gene>
    <name evidence="13" type="primary">8236914</name>
    <name evidence="12" type="ORF">Phum_PHUM600840</name>
</gene>
<keyword evidence="4" id="KW-0813">Transport</keyword>
<dbReference type="EMBL" id="DS235882">
    <property type="protein sequence ID" value="EEB20035.1"/>
    <property type="molecule type" value="Genomic_DNA"/>
</dbReference>
<dbReference type="STRING" id="121224.E0W329"/>
<evidence type="ECO:0000256" key="8">
    <source>
        <dbReference type="ARBA" id="ARBA00031344"/>
    </source>
</evidence>
<dbReference type="Pfam" id="PF06148">
    <property type="entry name" value="COG2_N"/>
    <property type="match status" value="1"/>
</dbReference>
<evidence type="ECO:0000313" key="14">
    <source>
        <dbReference type="Proteomes" id="UP000009046"/>
    </source>
</evidence>
<reference evidence="12" key="1">
    <citation type="submission" date="2007-04" db="EMBL/GenBank/DDBJ databases">
        <title>Annotation of Pediculus humanus corporis strain USDA.</title>
        <authorList>
            <person name="Kirkness E."/>
            <person name="Hannick L."/>
            <person name="Hass B."/>
            <person name="Bruggner R."/>
            <person name="Lawson D."/>
            <person name="Bidwell S."/>
            <person name="Joardar V."/>
            <person name="Caler E."/>
            <person name="Walenz B."/>
            <person name="Inman J."/>
            <person name="Schobel S."/>
            <person name="Galinsky K."/>
            <person name="Amedeo P."/>
            <person name="Strausberg R."/>
        </authorList>
    </citation>
    <scope>NUCLEOTIDE SEQUENCE</scope>
    <source>
        <strain evidence="12">USDA</strain>
    </source>
</reference>
<evidence type="ECO:0000259" key="10">
    <source>
        <dbReference type="Pfam" id="PF06148"/>
    </source>
</evidence>
<feature type="domain" description="COG complex component COG2 C-terminal" evidence="11">
    <location>
        <begin position="370"/>
        <end position="670"/>
    </location>
</feature>
<dbReference type="KEGG" id="phu:Phum_PHUM600840"/>
<dbReference type="Pfam" id="PF12022">
    <property type="entry name" value="COG2_C"/>
    <property type="match status" value="1"/>
</dbReference>
<evidence type="ECO:0000256" key="6">
    <source>
        <dbReference type="ARBA" id="ARBA00023034"/>
    </source>
</evidence>
<dbReference type="PANTHER" id="PTHR12961">
    <property type="entry name" value="CONSERVED OLIGOMERIC GOLGI COMPLEX COMPONENT 2"/>
    <property type="match status" value="1"/>
</dbReference>
<dbReference type="InterPro" id="IPR024602">
    <property type="entry name" value="COG_su2_N"/>
</dbReference>
<dbReference type="AlphaFoldDB" id="E0W329"/>
<evidence type="ECO:0000256" key="3">
    <source>
        <dbReference type="ARBA" id="ARBA00020977"/>
    </source>
</evidence>
<evidence type="ECO:0000256" key="2">
    <source>
        <dbReference type="ARBA" id="ARBA00007603"/>
    </source>
</evidence>
<dbReference type="EMBL" id="AAZO01007327">
    <property type="status" value="NOT_ANNOTATED_CDS"/>
    <property type="molecule type" value="Genomic_DNA"/>
</dbReference>
<proteinExistence type="inferred from homology"/>
<dbReference type="Proteomes" id="UP000009046">
    <property type="component" value="Unassembled WGS sequence"/>
</dbReference>
<protein>
    <recommendedName>
        <fullName evidence="3">Conserved oligomeric Golgi complex subunit 2</fullName>
    </recommendedName>
    <alternativeName>
        <fullName evidence="8">Component of oligomeric Golgi complex 2</fullName>
    </alternativeName>
</protein>
<dbReference type="FunCoup" id="E0W329">
    <property type="interactions" value="1886"/>
</dbReference>